<keyword evidence="4" id="KW-1185">Reference proteome</keyword>
<feature type="compositionally biased region" description="Basic residues" evidence="1">
    <location>
        <begin position="1"/>
        <end position="13"/>
    </location>
</feature>
<keyword evidence="2" id="KW-1133">Transmembrane helix</keyword>
<feature type="compositionally biased region" description="Polar residues" evidence="1">
    <location>
        <begin position="26"/>
        <end position="37"/>
    </location>
</feature>
<keyword evidence="2" id="KW-0812">Transmembrane</keyword>
<reference evidence="3" key="1">
    <citation type="journal article" date="2023" name="IScience">
        <title>Live-bearing cockroach genome reveals convergent evolutionary mechanisms linked to viviparity in insects and beyond.</title>
        <authorList>
            <person name="Fouks B."/>
            <person name="Harrison M.C."/>
            <person name="Mikhailova A.A."/>
            <person name="Marchal E."/>
            <person name="English S."/>
            <person name="Carruthers M."/>
            <person name="Jennings E.C."/>
            <person name="Chiamaka E.L."/>
            <person name="Frigard R.A."/>
            <person name="Pippel M."/>
            <person name="Attardo G.M."/>
            <person name="Benoit J.B."/>
            <person name="Bornberg-Bauer E."/>
            <person name="Tobe S.S."/>
        </authorList>
    </citation>
    <scope>NUCLEOTIDE SEQUENCE</scope>
    <source>
        <strain evidence="3">Stay&amp;Tobe</strain>
    </source>
</reference>
<feature type="region of interest" description="Disordered" evidence="1">
    <location>
        <begin position="729"/>
        <end position="752"/>
    </location>
</feature>
<dbReference type="AlphaFoldDB" id="A0AAD8EJ20"/>
<proteinExistence type="predicted"/>
<keyword evidence="2" id="KW-0472">Membrane</keyword>
<feature type="region of interest" description="Disordered" evidence="1">
    <location>
        <begin position="316"/>
        <end position="367"/>
    </location>
</feature>
<sequence>PRNQYRRRRKHPRPQVQVPNPPVHNYQISETQESDTLISRKPDDHQLSEELPYNLKYEPNYQHQTERERRKQVQSLHSTSQQHDNSQSSEYQNNFTPKRPRVHKNKYVASQEPETEGEIDDSFIAEQAPSNSYQTPQQEEPVLSPQDLKALLKQQSGSLSLSEILQQRNLSLTDLLKGNRNALSALTSTQIQLSNTQQPSITRRLPSSRQKYHNKDGQRPQRYSGNQDHAPEESTTESVIHRRLPAIKTPTQWKQALGDNTKPLRFRDHDFVDVDTNERINKFVPSSPRRTTQHNSESSFIYSTESIEVTKSIISGHKENQNENEESDEENIKTSTKYNEVTPRTSQPPIRITEEDTVKQTTNDQTSQVPLDIQETPVIDPLNNVPEEENQAYGQKRLREKYLTRYSVSAAQNSSKDNVINRFRLPPINSFKKSRTTNVISSTEESKWFEETTTLKPHIEFHPSTEQLQKIEESKKTEVQQNKPLESEKTTISSEVELEETNSYNDNQEDDNGNIIFGKPDIRTPDRFNTQEKQSYAENGPMHKVIPIHIETSTIKVNIPIRTPSARDEILEFLKSEMGFTRLATILASRNMTLAELIDHRERGSSQQHLAEIFKESNPQPIQESESEEDKSNANHNEQNDIMYNILKNFQRTISTNSDDTNPQIPSIEEMFGILHDHHKSNHSDIKDIHTNTDNNEEEQHNSNKQSESHKEQFRKDKNILFDSLPTFPTQKPQISVQNPFNTHTTSSRKLHETPTIYSFQPMNHYLNPELRPIITSRLTSTPPTDDMEESINLLENIGQVRELGNKAKTNNYRGDEQKFDILFGNNIEDEITSNSGLPDDVKSAIIVSSAILGAAILGFLTIFVVCRWKQRRARRRFVDGIMNTKAKSPILIQSDGKNASCSLNPIMVNSTDLYKRDLTINCEAHMNPGMRKYYLWRTIRKTLRYK</sequence>
<feature type="compositionally biased region" description="Polar residues" evidence="1">
    <location>
        <begin position="479"/>
        <end position="494"/>
    </location>
</feature>
<feature type="compositionally biased region" description="Polar residues" evidence="1">
    <location>
        <begin position="191"/>
        <end position="209"/>
    </location>
</feature>
<accession>A0AAD8EJ20</accession>
<feature type="region of interest" description="Disordered" evidence="1">
    <location>
        <begin position="475"/>
        <end position="526"/>
    </location>
</feature>
<organism evidence="3 4">
    <name type="scientific">Diploptera punctata</name>
    <name type="common">Pacific beetle cockroach</name>
    <dbReference type="NCBI Taxonomy" id="6984"/>
    <lineage>
        <taxon>Eukaryota</taxon>
        <taxon>Metazoa</taxon>
        <taxon>Ecdysozoa</taxon>
        <taxon>Arthropoda</taxon>
        <taxon>Hexapoda</taxon>
        <taxon>Insecta</taxon>
        <taxon>Pterygota</taxon>
        <taxon>Neoptera</taxon>
        <taxon>Polyneoptera</taxon>
        <taxon>Dictyoptera</taxon>
        <taxon>Blattodea</taxon>
        <taxon>Blaberoidea</taxon>
        <taxon>Blaberidae</taxon>
        <taxon>Diplopterinae</taxon>
        <taxon>Diploptera</taxon>
    </lineage>
</organism>
<feature type="compositionally biased region" description="Polar residues" evidence="1">
    <location>
        <begin position="333"/>
        <end position="348"/>
    </location>
</feature>
<evidence type="ECO:0000256" key="1">
    <source>
        <dbReference type="SAM" id="MobiDB-lite"/>
    </source>
</evidence>
<evidence type="ECO:0000256" key="2">
    <source>
        <dbReference type="SAM" id="Phobius"/>
    </source>
</evidence>
<feature type="region of interest" description="Disordered" evidence="1">
    <location>
        <begin position="191"/>
        <end position="238"/>
    </location>
</feature>
<feature type="compositionally biased region" description="Polar residues" evidence="1">
    <location>
        <begin position="729"/>
        <end position="748"/>
    </location>
</feature>
<feature type="non-terminal residue" evidence="3">
    <location>
        <position position="1"/>
    </location>
</feature>
<feature type="transmembrane region" description="Helical" evidence="2">
    <location>
        <begin position="845"/>
        <end position="867"/>
    </location>
</feature>
<dbReference type="EMBL" id="JASPKZ010003848">
    <property type="protein sequence ID" value="KAJ9592063.1"/>
    <property type="molecule type" value="Genomic_DNA"/>
</dbReference>
<feature type="compositionally biased region" description="Basic and acidic residues" evidence="1">
    <location>
        <begin position="698"/>
        <end position="714"/>
    </location>
</feature>
<feature type="compositionally biased region" description="Basic and acidic residues" evidence="1">
    <location>
        <begin position="682"/>
        <end position="691"/>
    </location>
</feature>
<feature type="region of interest" description="Disordered" evidence="1">
    <location>
        <begin position="1"/>
        <end position="103"/>
    </location>
</feature>
<name>A0AAD8EJ20_DIPPU</name>
<dbReference type="Proteomes" id="UP001233999">
    <property type="component" value="Unassembled WGS sequence"/>
</dbReference>
<reference evidence="3" key="2">
    <citation type="submission" date="2023-05" db="EMBL/GenBank/DDBJ databases">
        <authorList>
            <person name="Fouks B."/>
        </authorList>
    </citation>
    <scope>NUCLEOTIDE SEQUENCE</scope>
    <source>
        <strain evidence="3">Stay&amp;Tobe</strain>
        <tissue evidence="3">Testes</tissue>
    </source>
</reference>
<evidence type="ECO:0000313" key="4">
    <source>
        <dbReference type="Proteomes" id="UP001233999"/>
    </source>
</evidence>
<feature type="compositionally biased region" description="Basic and acidic residues" evidence="1">
    <location>
        <begin position="38"/>
        <end position="48"/>
    </location>
</feature>
<protein>
    <submittedName>
        <fullName evidence="3">Uncharacterized protein</fullName>
    </submittedName>
</protein>
<feature type="compositionally biased region" description="Polar residues" evidence="1">
    <location>
        <begin position="73"/>
        <end position="96"/>
    </location>
</feature>
<gene>
    <name evidence="3" type="ORF">L9F63_001402</name>
</gene>
<feature type="region of interest" description="Disordered" evidence="1">
    <location>
        <begin position="616"/>
        <end position="635"/>
    </location>
</feature>
<feature type="region of interest" description="Disordered" evidence="1">
    <location>
        <begin position="681"/>
        <end position="714"/>
    </location>
</feature>
<evidence type="ECO:0000313" key="3">
    <source>
        <dbReference type="EMBL" id="KAJ9592063.1"/>
    </source>
</evidence>
<comment type="caution">
    <text evidence="3">The sequence shown here is derived from an EMBL/GenBank/DDBJ whole genome shotgun (WGS) entry which is preliminary data.</text>
</comment>